<evidence type="ECO:0000256" key="1">
    <source>
        <dbReference type="ARBA" id="ARBA00022574"/>
    </source>
</evidence>
<evidence type="ECO:0000256" key="2">
    <source>
        <dbReference type="ARBA" id="ARBA00022737"/>
    </source>
</evidence>
<feature type="domain" description="Nucleoside phosphorylase" evidence="4">
    <location>
        <begin position="34"/>
        <end position="302"/>
    </location>
</feature>
<gene>
    <name evidence="6" type="ORF">ASPVEDRAFT_79292</name>
</gene>
<dbReference type="PANTHER" id="PTHR46082:SF11">
    <property type="entry name" value="AAA+ ATPASE DOMAIN-CONTAINING PROTEIN-RELATED"/>
    <property type="match status" value="1"/>
</dbReference>
<dbReference type="Gene3D" id="3.40.50.300">
    <property type="entry name" value="P-loop containing nucleotide triphosphate hydrolases"/>
    <property type="match status" value="1"/>
</dbReference>
<dbReference type="InterPro" id="IPR000845">
    <property type="entry name" value="Nucleoside_phosphorylase_d"/>
</dbReference>
<dbReference type="Pfam" id="PF00400">
    <property type="entry name" value="WD40"/>
    <property type="match status" value="5"/>
</dbReference>
<dbReference type="PROSITE" id="PS50082">
    <property type="entry name" value="WD_REPEATS_2"/>
    <property type="match status" value="3"/>
</dbReference>
<proteinExistence type="predicted"/>
<dbReference type="InterPro" id="IPR019775">
    <property type="entry name" value="WD40_repeat_CS"/>
</dbReference>
<dbReference type="EMBL" id="KV878125">
    <property type="protein sequence ID" value="OJI97590.1"/>
    <property type="molecule type" value="Genomic_DNA"/>
</dbReference>
<dbReference type="SUPFAM" id="SSF52540">
    <property type="entry name" value="P-loop containing nucleoside triphosphate hydrolases"/>
    <property type="match status" value="1"/>
</dbReference>
<dbReference type="Gene3D" id="3.40.50.1580">
    <property type="entry name" value="Nucleoside phosphorylase domain"/>
    <property type="match status" value="1"/>
</dbReference>
<protein>
    <submittedName>
        <fullName evidence="6">Uncharacterized protein</fullName>
    </submittedName>
</protein>
<dbReference type="InterPro" id="IPR053137">
    <property type="entry name" value="NLR-like"/>
</dbReference>
<feature type="repeat" description="WD" evidence="3">
    <location>
        <begin position="1209"/>
        <end position="1240"/>
    </location>
</feature>
<sequence>MVDHEAYTVGWICALAVEYVAARACLDHRHPRPDALSANDNNQYTLGDIGGHLVVIAVLPDGEYGVSTAAAVARDMLHSFPNIRFGLMVGIGGGAPTPKQDIRLGDVVVSSSRGGNHGGLLSYDLGKERQGQQFLPTGFLNRAPPILRGAVTGLQAQYEEEGNQLDVKVRAILEGNGRMARKYARPAIHTDRLYEKTFVHCESQRSCNELCGDEQLVRRMKRAGDEDDPAVHYGLIASGSSLVRNALFRDDMATKKGILCFEMEAAGLANHFPCLVVRGICDYADSHKNKEWQGFAAMTAAAYAKDLLSHIVVQRVRAEQKATEILGAFEAQIDKLSEGIDNIQTVMDSSARDVEKATQAAELQKLPVAEGAEFGSYMDQHETECLPGTRTELLHDIAEWARSPDGKCIFWLYGLAGTGKSTVSRSTASLFKKDRLLAASFFFKRGEGDRGNATRFFSTIVRQLANVPELHDAIVHAIRNAPGITTKTFEQQFSKLIYGPLSTLKLERKRILLIVIDALDECENDKDIRLILHLLPRVQAISSLQLRIFVTSRPELPVQVGFRAVVLENKMQDLALHDVARPIIEHDIALFLRHNLAIIRETRLLPPEWPGDATFQILVDMSVPLFIFAATVCRLLEDHYLDPVQCLDDLLQYRNMESRLDGTYRPVLDRLLASYSGSRRQQLVGEFREIVGIIILLESPLSVESLSRLTSIPARSISARLASLHSVLDIPPDDTMPIRLFHLSFRDFLVDTDTREKTPLWVDEGSTNTRITGYCIGVMERTLRKNICQLESYGTERKDISIHLIRESLPRELQYSCRYWTHHLVKSSPDLEHNLIDRVVAFLELHFLHWVEAMALLGLISEVLEGIDALMTAKSGCETDGLQEFLHDAKRFTLKNSRIAEVAPLQIYSSGLLFAPLKTIIRTKFVDNLAEYPSWISGLPQVAQTWGPELQTLGAQPEALVRCIAMSRDGRQLASCHSNRTVQTWNPTTGAPKHSFGTSNKLDQIALSPNGHLLASVASNDGGFGLWDPTTGTRLQTILDEASVVSAVSFSADGSSLGAGHADGKIKLWDTSSSVLKKTYSRHAAKITSLGFSQDGTLLAATSEYVYGSLNPTVMVWDTTGGGLKCVFGQARTAYSVAFSPSVQLLAAAFTYENLVEIWDPRSGEKRYTIAVARPRALAFSPDGQLLACSCGANIEILSTSVMKHQRSLCGHTSPVESILFGADGGLLVSCADEEIKLWNPTVDIEEGLDDTSSHGTKTLRFVCSADGQSLAVGRGMYIEVYDSCDGSMKGRFEEDTSPYDLHISSTGRILLSASAQKIKVWDVNSRWLKYCIDHQFPRGRRALALSSTSKLIAYTCADHSIHVRYLDNMAPKGLLKSAIASSQDVSLLTFSPDDQLLAATSDNEIQLWDLTTGQPKQTFQTAGHAENAEFAIDPETGRPCLVTNLGSFEIDLRYPYPSRQDRMRQKHQGRGKGNVIASTSIDPEAWNLARLQSKSLLSLEGSQWVKIRGKKELWFPDEYRPQFAEIRGDMLALCCANERIMSIGFALN</sequence>
<evidence type="ECO:0000313" key="6">
    <source>
        <dbReference type="EMBL" id="OJI97590.1"/>
    </source>
</evidence>
<dbReference type="Pfam" id="PF01048">
    <property type="entry name" value="PNP_UDP_1"/>
    <property type="match status" value="1"/>
</dbReference>
<dbReference type="SUPFAM" id="SSF53167">
    <property type="entry name" value="Purine and uridine phosphorylases"/>
    <property type="match status" value="1"/>
</dbReference>
<dbReference type="SMART" id="SM00320">
    <property type="entry name" value="WD40"/>
    <property type="match status" value="9"/>
</dbReference>
<feature type="repeat" description="WD" evidence="3">
    <location>
        <begin position="1379"/>
        <end position="1419"/>
    </location>
</feature>
<accession>A0A1L9P7S7</accession>
<evidence type="ECO:0000259" key="5">
    <source>
        <dbReference type="Pfam" id="PF24883"/>
    </source>
</evidence>
<feature type="repeat" description="WD" evidence="3">
    <location>
        <begin position="1038"/>
        <end position="1079"/>
    </location>
</feature>
<dbReference type="InterPro" id="IPR015943">
    <property type="entry name" value="WD40/YVTN_repeat-like_dom_sf"/>
</dbReference>
<dbReference type="GO" id="GO:0003824">
    <property type="term" value="F:catalytic activity"/>
    <property type="evidence" value="ECO:0007669"/>
    <property type="project" value="InterPro"/>
</dbReference>
<dbReference type="SUPFAM" id="SSF50978">
    <property type="entry name" value="WD40 repeat-like"/>
    <property type="match status" value="2"/>
</dbReference>
<dbReference type="InterPro" id="IPR036322">
    <property type="entry name" value="WD40_repeat_dom_sf"/>
</dbReference>
<dbReference type="InterPro" id="IPR035994">
    <property type="entry name" value="Nucleoside_phosphorylase_sf"/>
</dbReference>
<dbReference type="VEuPathDB" id="FungiDB:ASPVEDRAFT_79292"/>
<dbReference type="CDD" id="cd00200">
    <property type="entry name" value="WD40"/>
    <property type="match status" value="1"/>
</dbReference>
<dbReference type="GeneID" id="63732184"/>
<feature type="domain" description="Nephrocystin 3-like N-terminal" evidence="5">
    <location>
        <begin position="391"/>
        <end position="553"/>
    </location>
</feature>
<dbReference type="Pfam" id="PF24883">
    <property type="entry name" value="NPHP3_N"/>
    <property type="match status" value="1"/>
</dbReference>
<evidence type="ECO:0000256" key="3">
    <source>
        <dbReference type="PROSITE-ProRule" id="PRU00221"/>
    </source>
</evidence>
<keyword evidence="7" id="KW-1185">Reference proteome</keyword>
<dbReference type="STRING" id="1036611.A0A1L9P7S7"/>
<name>A0A1L9P7S7_ASPVE</name>
<keyword evidence="2" id="KW-0677">Repeat</keyword>
<dbReference type="Gene3D" id="2.130.10.10">
    <property type="entry name" value="YVTN repeat-like/Quinoprotein amine dehydrogenase"/>
    <property type="match status" value="3"/>
</dbReference>
<organism evidence="6 7">
    <name type="scientific">Aspergillus versicolor CBS 583.65</name>
    <dbReference type="NCBI Taxonomy" id="1036611"/>
    <lineage>
        <taxon>Eukaryota</taxon>
        <taxon>Fungi</taxon>
        <taxon>Dikarya</taxon>
        <taxon>Ascomycota</taxon>
        <taxon>Pezizomycotina</taxon>
        <taxon>Eurotiomycetes</taxon>
        <taxon>Eurotiomycetidae</taxon>
        <taxon>Eurotiales</taxon>
        <taxon>Aspergillaceae</taxon>
        <taxon>Aspergillus</taxon>
        <taxon>Aspergillus subgen. Nidulantes</taxon>
    </lineage>
</organism>
<reference evidence="7" key="1">
    <citation type="journal article" date="2017" name="Genome Biol.">
        <title>Comparative genomics reveals high biological diversity and specific adaptations in the industrially and medically important fungal genus Aspergillus.</title>
        <authorList>
            <person name="de Vries R.P."/>
            <person name="Riley R."/>
            <person name="Wiebenga A."/>
            <person name="Aguilar-Osorio G."/>
            <person name="Amillis S."/>
            <person name="Uchima C.A."/>
            <person name="Anderluh G."/>
            <person name="Asadollahi M."/>
            <person name="Askin M."/>
            <person name="Barry K."/>
            <person name="Battaglia E."/>
            <person name="Bayram O."/>
            <person name="Benocci T."/>
            <person name="Braus-Stromeyer S.A."/>
            <person name="Caldana C."/>
            <person name="Canovas D."/>
            <person name="Cerqueira G.C."/>
            <person name="Chen F."/>
            <person name="Chen W."/>
            <person name="Choi C."/>
            <person name="Clum A."/>
            <person name="Dos Santos R.A."/>
            <person name="Damasio A.R."/>
            <person name="Diallinas G."/>
            <person name="Emri T."/>
            <person name="Fekete E."/>
            <person name="Flipphi M."/>
            <person name="Freyberg S."/>
            <person name="Gallo A."/>
            <person name="Gournas C."/>
            <person name="Habgood R."/>
            <person name="Hainaut M."/>
            <person name="Harispe M.L."/>
            <person name="Henrissat B."/>
            <person name="Hilden K.S."/>
            <person name="Hope R."/>
            <person name="Hossain A."/>
            <person name="Karabika E."/>
            <person name="Karaffa L."/>
            <person name="Karanyi Z."/>
            <person name="Krasevec N."/>
            <person name="Kuo A."/>
            <person name="Kusch H."/>
            <person name="LaButti K."/>
            <person name="Lagendijk E.L."/>
            <person name="Lapidus A."/>
            <person name="Levasseur A."/>
            <person name="Lindquist E."/>
            <person name="Lipzen A."/>
            <person name="Logrieco A.F."/>
            <person name="MacCabe A."/>
            <person name="Maekelae M.R."/>
            <person name="Malavazi I."/>
            <person name="Melin P."/>
            <person name="Meyer V."/>
            <person name="Mielnichuk N."/>
            <person name="Miskei M."/>
            <person name="Molnar A.P."/>
            <person name="Mule G."/>
            <person name="Ngan C.Y."/>
            <person name="Orejas M."/>
            <person name="Orosz E."/>
            <person name="Ouedraogo J.P."/>
            <person name="Overkamp K.M."/>
            <person name="Park H.-S."/>
            <person name="Perrone G."/>
            <person name="Piumi F."/>
            <person name="Punt P.J."/>
            <person name="Ram A.F."/>
            <person name="Ramon A."/>
            <person name="Rauscher S."/>
            <person name="Record E."/>
            <person name="Riano-Pachon D.M."/>
            <person name="Robert V."/>
            <person name="Roehrig J."/>
            <person name="Ruller R."/>
            <person name="Salamov A."/>
            <person name="Salih N.S."/>
            <person name="Samson R.A."/>
            <person name="Sandor E."/>
            <person name="Sanguinetti M."/>
            <person name="Schuetze T."/>
            <person name="Sepcic K."/>
            <person name="Shelest E."/>
            <person name="Sherlock G."/>
            <person name="Sophianopoulou V."/>
            <person name="Squina F.M."/>
            <person name="Sun H."/>
            <person name="Susca A."/>
            <person name="Todd R.B."/>
            <person name="Tsang A."/>
            <person name="Unkles S.E."/>
            <person name="van de Wiele N."/>
            <person name="van Rossen-Uffink D."/>
            <person name="Oliveira J.V."/>
            <person name="Vesth T.C."/>
            <person name="Visser J."/>
            <person name="Yu J.-H."/>
            <person name="Zhou M."/>
            <person name="Andersen M.R."/>
            <person name="Archer D.B."/>
            <person name="Baker S.E."/>
            <person name="Benoit I."/>
            <person name="Brakhage A.A."/>
            <person name="Braus G.H."/>
            <person name="Fischer R."/>
            <person name="Frisvad J.C."/>
            <person name="Goldman G.H."/>
            <person name="Houbraken J."/>
            <person name="Oakley B."/>
            <person name="Pocsi I."/>
            <person name="Scazzocchio C."/>
            <person name="Seiboth B."/>
            <person name="vanKuyk P.A."/>
            <person name="Wortman J."/>
            <person name="Dyer P.S."/>
            <person name="Grigoriev I.V."/>
        </authorList>
    </citation>
    <scope>NUCLEOTIDE SEQUENCE [LARGE SCALE GENOMIC DNA]</scope>
    <source>
        <strain evidence="7">CBS 583.65</strain>
    </source>
</reference>
<evidence type="ECO:0000259" key="4">
    <source>
        <dbReference type="Pfam" id="PF01048"/>
    </source>
</evidence>
<dbReference type="RefSeq" id="XP_040663353.1">
    <property type="nucleotide sequence ID" value="XM_040816673.1"/>
</dbReference>
<evidence type="ECO:0000313" key="7">
    <source>
        <dbReference type="Proteomes" id="UP000184073"/>
    </source>
</evidence>
<dbReference type="PROSITE" id="PS00678">
    <property type="entry name" value="WD_REPEATS_1"/>
    <property type="match status" value="2"/>
</dbReference>
<dbReference type="Proteomes" id="UP000184073">
    <property type="component" value="Unassembled WGS sequence"/>
</dbReference>
<dbReference type="OrthoDB" id="1577640at2759"/>
<dbReference type="PROSITE" id="PS50294">
    <property type="entry name" value="WD_REPEATS_REGION"/>
    <property type="match status" value="1"/>
</dbReference>
<dbReference type="InterPro" id="IPR027417">
    <property type="entry name" value="P-loop_NTPase"/>
</dbReference>
<dbReference type="InterPro" id="IPR001680">
    <property type="entry name" value="WD40_rpt"/>
</dbReference>
<keyword evidence="1 3" id="KW-0853">WD repeat</keyword>
<dbReference type="InterPro" id="IPR056884">
    <property type="entry name" value="NPHP3-like_N"/>
</dbReference>
<dbReference type="PANTHER" id="PTHR46082">
    <property type="entry name" value="ATP/GTP-BINDING PROTEIN-RELATED"/>
    <property type="match status" value="1"/>
</dbReference>
<dbReference type="GO" id="GO:0009116">
    <property type="term" value="P:nucleoside metabolic process"/>
    <property type="evidence" value="ECO:0007669"/>
    <property type="project" value="InterPro"/>
</dbReference>